<comment type="caution">
    <text evidence="1">The sequence shown here is derived from an EMBL/GenBank/DDBJ whole genome shotgun (WGS) entry which is preliminary data.</text>
</comment>
<dbReference type="Proteomes" id="UP001556367">
    <property type="component" value="Unassembled WGS sequence"/>
</dbReference>
<dbReference type="EMBL" id="JASNQZ010000001">
    <property type="protein sequence ID" value="KAL0960738.1"/>
    <property type="molecule type" value="Genomic_DNA"/>
</dbReference>
<accession>A0ABR3JXS7</accession>
<proteinExistence type="predicted"/>
<reference evidence="2" key="1">
    <citation type="submission" date="2024-06" db="EMBL/GenBank/DDBJ databases">
        <title>Multi-omics analyses provide insights into the biosynthesis of the anticancer antibiotic pleurotin in Hohenbuehelia grisea.</title>
        <authorList>
            <person name="Weaver J.A."/>
            <person name="Alberti F."/>
        </authorList>
    </citation>
    <scope>NUCLEOTIDE SEQUENCE [LARGE SCALE GENOMIC DNA]</scope>
    <source>
        <strain evidence="2">T-177</strain>
    </source>
</reference>
<sequence length="585" mass="65978">MDPLSITAAAVSFADIAIKLRNTLSKIEENNRKLQDLTSDVVNGLNDLHGFCASRRRVLDTDREEAQDLKVSLVTLRKQLLDAQNNCERLVPSSSNNPLGRAKSYAKAWLNRSDIEAELIRMKDKIHSCQMRFLCSTVARVEYSSLIQTYDRRDRMDNLENLFVDMMSENLSQHGASTNILDFSDPIKTDYLQLQLRLIIETFTQPHIRPMDPFHGSDCDLRRNVFRELKLYTFEGFLCGVSLYLRRVRRDPRWAYSWDSIRSLNHLGYYVNRFVCKPVSHSLLDCSLRTISEAFNAYDVPDGWDATEQWIVFDPADVDSKNAVLTEAVLRQACQRHWMSPLLLAIGFLDVSRVVDEADHALKLAEEALTLVQSVPDATSSEMVSWTQSTALSCANPTEPVRRSYWEAVSDALCLSDVARRLAACGQYAEARGMAFEILEMWMGIDNVRAGWFNEIQYTRLCLVSWHDVIRNPTPASASSGSAHIVEVLDSEVLSKYDSEVVLRGTMRNPFPAIPSYLPLPGQSSSSQVFECQPDPATALPYARRVAVGADAELVAQHTPFSSTAEAAILANSFPVPLQQDRFSW</sequence>
<protein>
    <recommendedName>
        <fullName evidence="3">Fungal N-terminal domain-containing protein</fullName>
    </recommendedName>
</protein>
<gene>
    <name evidence="1" type="ORF">HGRIS_005761</name>
</gene>
<name>A0ABR3JXS7_9AGAR</name>
<evidence type="ECO:0000313" key="2">
    <source>
        <dbReference type="Proteomes" id="UP001556367"/>
    </source>
</evidence>
<evidence type="ECO:0008006" key="3">
    <source>
        <dbReference type="Google" id="ProtNLM"/>
    </source>
</evidence>
<organism evidence="1 2">
    <name type="scientific">Hohenbuehelia grisea</name>
    <dbReference type="NCBI Taxonomy" id="104357"/>
    <lineage>
        <taxon>Eukaryota</taxon>
        <taxon>Fungi</taxon>
        <taxon>Dikarya</taxon>
        <taxon>Basidiomycota</taxon>
        <taxon>Agaricomycotina</taxon>
        <taxon>Agaricomycetes</taxon>
        <taxon>Agaricomycetidae</taxon>
        <taxon>Agaricales</taxon>
        <taxon>Pleurotineae</taxon>
        <taxon>Pleurotaceae</taxon>
        <taxon>Hohenbuehelia</taxon>
    </lineage>
</organism>
<keyword evidence="2" id="KW-1185">Reference proteome</keyword>
<evidence type="ECO:0000313" key="1">
    <source>
        <dbReference type="EMBL" id="KAL0960738.1"/>
    </source>
</evidence>